<dbReference type="Gene3D" id="3.40.50.720">
    <property type="entry name" value="NAD(P)-binding Rossmann-like Domain"/>
    <property type="match status" value="1"/>
</dbReference>
<evidence type="ECO:0000259" key="3">
    <source>
        <dbReference type="Pfam" id="PF22725"/>
    </source>
</evidence>
<dbReference type="InterPro" id="IPR036291">
    <property type="entry name" value="NAD(P)-bd_dom_sf"/>
</dbReference>
<dbReference type="Proteomes" id="UP001589532">
    <property type="component" value="Unassembled WGS sequence"/>
</dbReference>
<protein>
    <submittedName>
        <fullName evidence="4">Gfo/Idh/MocA family protein</fullName>
    </submittedName>
</protein>
<feature type="domain" description="GFO/IDH/MocA-like oxidoreductase" evidence="3">
    <location>
        <begin position="132"/>
        <end position="266"/>
    </location>
</feature>
<name>A0ABV5RRR0_9ACTN</name>
<comment type="caution">
    <text evidence="4">The sequence shown here is derived from an EMBL/GenBank/DDBJ whole genome shotgun (WGS) entry which is preliminary data.</text>
</comment>
<dbReference type="SUPFAM" id="SSF51735">
    <property type="entry name" value="NAD(P)-binding Rossmann-fold domains"/>
    <property type="match status" value="1"/>
</dbReference>
<evidence type="ECO:0000256" key="1">
    <source>
        <dbReference type="ARBA" id="ARBA00023002"/>
    </source>
</evidence>
<evidence type="ECO:0000259" key="2">
    <source>
        <dbReference type="Pfam" id="PF01408"/>
    </source>
</evidence>
<dbReference type="SUPFAM" id="SSF55347">
    <property type="entry name" value="Glyceraldehyde-3-phosphate dehydrogenase-like, C-terminal domain"/>
    <property type="match status" value="1"/>
</dbReference>
<keyword evidence="1" id="KW-0560">Oxidoreductase</keyword>
<feature type="domain" description="Gfo/Idh/MocA-like oxidoreductase N-terminal" evidence="2">
    <location>
        <begin position="5"/>
        <end position="120"/>
    </location>
</feature>
<evidence type="ECO:0000313" key="4">
    <source>
        <dbReference type="EMBL" id="MFB9622105.1"/>
    </source>
</evidence>
<organism evidence="4 5">
    <name type="scientific">Nonomuraea helvata</name>
    <dbReference type="NCBI Taxonomy" id="37484"/>
    <lineage>
        <taxon>Bacteria</taxon>
        <taxon>Bacillati</taxon>
        <taxon>Actinomycetota</taxon>
        <taxon>Actinomycetes</taxon>
        <taxon>Streptosporangiales</taxon>
        <taxon>Streptosporangiaceae</taxon>
        <taxon>Nonomuraea</taxon>
    </lineage>
</organism>
<evidence type="ECO:0000313" key="5">
    <source>
        <dbReference type="Proteomes" id="UP001589532"/>
    </source>
</evidence>
<keyword evidence="5" id="KW-1185">Reference proteome</keyword>
<accession>A0ABV5RRR0</accession>
<dbReference type="PANTHER" id="PTHR43818:SF11">
    <property type="entry name" value="BCDNA.GH03377"/>
    <property type="match status" value="1"/>
</dbReference>
<dbReference type="EMBL" id="JBHMBW010000002">
    <property type="protein sequence ID" value="MFB9622105.1"/>
    <property type="molecule type" value="Genomic_DNA"/>
</dbReference>
<dbReference type="Pfam" id="PF01408">
    <property type="entry name" value="GFO_IDH_MocA"/>
    <property type="match status" value="1"/>
</dbReference>
<reference evidence="4 5" key="1">
    <citation type="submission" date="2024-09" db="EMBL/GenBank/DDBJ databases">
        <authorList>
            <person name="Sun Q."/>
            <person name="Mori K."/>
        </authorList>
    </citation>
    <scope>NUCLEOTIDE SEQUENCE [LARGE SCALE GENOMIC DNA]</scope>
    <source>
        <strain evidence="4 5">JCM 3143</strain>
    </source>
</reference>
<dbReference type="InterPro" id="IPR000683">
    <property type="entry name" value="Gfo/Idh/MocA-like_OxRdtase_N"/>
</dbReference>
<dbReference type="Gene3D" id="3.30.360.10">
    <property type="entry name" value="Dihydrodipicolinate Reductase, domain 2"/>
    <property type="match status" value="1"/>
</dbReference>
<dbReference type="PANTHER" id="PTHR43818">
    <property type="entry name" value="BCDNA.GH03377"/>
    <property type="match status" value="1"/>
</dbReference>
<dbReference type="InterPro" id="IPR050463">
    <property type="entry name" value="Gfo/Idh/MocA_oxidrdct_glycsds"/>
</dbReference>
<dbReference type="Pfam" id="PF22725">
    <property type="entry name" value="GFO_IDH_MocA_C3"/>
    <property type="match status" value="1"/>
</dbReference>
<dbReference type="RefSeq" id="WP_345001824.1">
    <property type="nucleotide sequence ID" value="NZ_BAAAXV010000009.1"/>
</dbReference>
<proteinExistence type="predicted"/>
<dbReference type="InterPro" id="IPR055170">
    <property type="entry name" value="GFO_IDH_MocA-like_dom"/>
</dbReference>
<sequence length="366" mass="37823">MGQQVNVGVVGCGAISAQYFQTIDRLPHVRLVAVADLDLDRAREAVRPYAGVDVVSVAELMADPRVDVVLNLTVPAAHAEIALQAIAAGKDVYCEKPLAATVADAGRMLQAADAAGVRVGCAPDTVLGTGTQTARKAIDDGLIGRPIAATATMMTPGHERWHPNPDFYYVPGGGPLLDMGPYYITSLVTLLGPVTTVIGAASRTRAKRTIGSGPRRGEEIPVTVDTHVTGVLVHESGVLTTLVMSFDGVATKSPNIEVHGEKGSLVVPDPNRFDGSVLVSGMGEEGWHALPEAAGYVEAGRGVGLADFASTPAGETARTDGSLAFHVLDVMESLLASAHSGAAVTITSTCARPRPVDLLPAEGTQG</sequence>
<gene>
    <name evidence="4" type="ORF">ACFFSA_03350</name>
</gene>